<dbReference type="AlphaFoldDB" id="A0A108T3U7"/>
<evidence type="ECO:0000313" key="2">
    <source>
        <dbReference type="EMBL" id="KWR52969.1"/>
    </source>
</evidence>
<comment type="caution">
    <text evidence="2">The sequence shown here is derived from an EMBL/GenBank/DDBJ whole genome shotgun (WGS) entry which is preliminary data.</text>
</comment>
<dbReference type="RefSeq" id="WP_060386293.1">
    <property type="nucleotide sequence ID" value="NZ_JADMRQ010000021.1"/>
</dbReference>
<feature type="compositionally biased region" description="Polar residues" evidence="1">
    <location>
        <begin position="384"/>
        <end position="408"/>
    </location>
</feature>
<evidence type="ECO:0000256" key="1">
    <source>
        <dbReference type="SAM" id="MobiDB-lite"/>
    </source>
</evidence>
<dbReference type="PATRIC" id="fig|46506.5.peg.2841"/>
<dbReference type="STRING" id="46506.AA415_02647"/>
<accession>A0A108T3U7</accession>
<name>A0A108T3U7_BACSE</name>
<reference evidence="2 3" key="1">
    <citation type="journal article" date="2016" name="BMC Genomics">
        <title>Type VI secretion systems of human gut Bacteroidales segregate into three genetic architectures, two of which are contained on mobile genetic elements.</title>
        <authorList>
            <person name="Coyne M.J."/>
            <person name="Roelofs K.G."/>
            <person name="Comstock L.E."/>
        </authorList>
    </citation>
    <scope>NUCLEOTIDE SEQUENCE [LARGE SCALE GENOMIC DNA]</scope>
    <source>
        <strain evidence="2 3">CL09T03C01</strain>
    </source>
</reference>
<feature type="region of interest" description="Disordered" evidence="1">
    <location>
        <begin position="384"/>
        <end position="463"/>
    </location>
</feature>
<feature type="compositionally biased region" description="Basic and acidic residues" evidence="1">
    <location>
        <begin position="450"/>
        <end position="463"/>
    </location>
</feature>
<evidence type="ECO:0000313" key="3">
    <source>
        <dbReference type="Proteomes" id="UP000056419"/>
    </source>
</evidence>
<feature type="region of interest" description="Disordered" evidence="1">
    <location>
        <begin position="301"/>
        <end position="320"/>
    </location>
</feature>
<dbReference type="EMBL" id="LRGC01000016">
    <property type="protein sequence ID" value="KWR52969.1"/>
    <property type="molecule type" value="Genomic_DNA"/>
</dbReference>
<gene>
    <name evidence="2" type="ORF">AA415_02647</name>
</gene>
<keyword evidence="3" id="KW-1185">Reference proteome</keyword>
<dbReference type="Proteomes" id="UP000056419">
    <property type="component" value="Unassembled WGS sequence"/>
</dbReference>
<organism evidence="2 3">
    <name type="scientific">Bacteroides stercoris</name>
    <dbReference type="NCBI Taxonomy" id="46506"/>
    <lineage>
        <taxon>Bacteria</taxon>
        <taxon>Pseudomonadati</taxon>
        <taxon>Bacteroidota</taxon>
        <taxon>Bacteroidia</taxon>
        <taxon>Bacteroidales</taxon>
        <taxon>Bacteroidaceae</taxon>
        <taxon>Bacteroides</taxon>
    </lineage>
</organism>
<sequence>MEEMIQNPYDLFAENQETYEEAVKKSVSESQSFQRTKHFRIDSVGTYPVRILPLAPTKQPDGNYLLERKGYEYPIKTQVLKLDNPRSTGKKDKQLFVNVCHSSYAGLSVDLIDTYLQVAEDKYGDDEKLMKKIKGSGFEGGIKWNSQRAMYVLDLANRSEGIQLLTLSYSQYKDLEDRKLAIWKKLLEKNPKCLCPISSVNDAFPVEITRKEENKKTTYTFNIDTLSGADPLSEEEIKALLETQRIPSAIYRYSRFHLEATIEFLKQYDVKMEMDVMSSKEIEEAIEKIKMELPADDKSHFSFDKKERNDNDNDATSDNDLDSLWDIWENLNERGIGDKSEEGQELRDAIREFIDTNELNVRVTRNKTNEDLLTDIEDALEVAKNSNNRSDANSSTINSDGENSSSVQEATLEPEPTPEPEPEPEPAPAYTGRRRGEHNDDTDEPAATPLRERRSARPERRRR</sequence>
<feature type="compositionally biased region" description="Basic and acidic residues" evidence="1">
    <location>
        <begin position="301"/>
        <end position="311"/>
    </location>
</feature>
<protein>
    <submittedName>
        <fullName evidence="2">Uncharacterized protein</fullName>
    </submittedName>
</protein>
<proteinExistence type="predicted"/>